<evidence type="ECO:0000256" key="2">
    <source>
        <dbReference type="SAM" id="SignalP"/>
    </source>
</evidence>
<accession>A0AAD4MN33</accession>
<protein>
    <submittedName>
        <fullName evidence="3">Uncharacterized protein</fullName>
    </submittedName>
</protein>
<feature type="region of interest" description="Disordered" evidence="1">
    <location>
        <begin position="26"/>
        <end position="48"/>
    </location>
</feature>
<evidence type="ECO:0000313" key="3">
    <source>
        <dbReference type="EMBL" id="KAI1700067.1"/>
    </source>
</evidence>
<dbReference type="EMBL" id="JAKKPZ010000157">
    <property type="protein sequence ID" value="KAI1700067.1"/>
    <property type="molecule type" value="Genomic_DNA"/>
</dbReference>
<feature type="compositionally biased region" description="Polar residues" evidence="1">
    <location>
        <begin position="26"/>
        <end position="41"/>
    </location>
</feature>
<comment type="caution">
    <text evidence="3">The sequence shown here is derived from an EMBL/GenBank/DDBJ whole genome shotgun (WGS) entry which is preliminary data.</text>
</comment>
<gene>
    <name evidence="3" type="ORF">DdX_16932</name>
</gene>
<proteinExistence type="predicted"/>
<keyword evidence="2" id="KW-0732">Signal</keyword>
<feature type="signal peptide" evidence="2">
    <location>
        <begin position="1"/>
        <end position="16"/>
    </location>
</feature>
<sequence length="342" mass="38991">MRIFILFAVCVRTSTCTFEQEQLASNEIGQESQEKPTSSTIDGRAIETGNTSSDINIEFAGQILRGDLDDQLDPDAHARLVVRVLNGELLLQILQNGASFVPQTREWQNHSKISECVNCYPTNIMMPFLRPSVRLNSVIFSIDDRHPFTPYTLDHITTLESISHVWSGQTMTVNDWSANDQTSLSLILNSSAILKCRTLKVFDVNVRMDLLNNSSVYRLNEIDYQYLQTREQIVQIIKQKATNPKSDTIVVLYPDPDEPEEIVAALEIIRKHFLESSDLCRLRVIVAIRSDSKPPENLEFRIENIQTNEVLQATYSAKDDIKINFEVTISRDQALILERFNL</sequence>
<keyword evidence="4" id="KW-1185">Reference proteome</keyword>
<evidence type="ECO:0000256" key="1">
    <source>
        <dbReference type="SAM" id="MobiDB-lite"/>
    </source>
</evidence>
<feature type="chain" id="PRO_5042122722" evidence="2">
    <location>
        <begin position="17"/>
        <end position="342"/>
    </location>
</feature>
<dbReference type="AlphaFoldDB" id="A0AAD4MN33"/>
<reference evidence="3" key="1">
    <citation type="submission" date="2022-01" db="EMBL/GenBank/DDBJ databases">
        <title>Genome Sequence Resource for Two Populations of Ditylenchus destructor, the Migratory Endoparasitic Phytonematode.</title>
        <authorList>
            <person name="Zhang H."/>
            <person name="Lin R."/>
            <person name="Xie B."/>
        </authorList>
    </citation>
    <scope>NUCLEOTIDE SEQUENCE</scope>
    <source>
        <strain evidence="3">BazhouSP</strain>
    </source>
</reference>
<evidence type="ECO:0000313" key="4">
    <source>
        <dbReference type="Proteomes" id="UP001201812"/>
    </source>
</evidence>
<name>A0AAD4MN33_9BILA</name>
<organism evidence="3 4">
    <name type="scientific">Ditylenchus destructor</name>
    <dbReference type="NCBI Taxonomy" id="166010"/>
    <lineage>
        <taxon>Eukaryota</taxon>
        <taxon>Metazoa</taxon>
        <taxon>Ecdysozoa</taxon>
        <taxon>Nematoda</taxon>
        <taxon>Chromadorea</taxon>
        <taxon>Rhabditida</taxon>
        <taxon>Tylenchina</taxon>
        <taxon>Tylenchomorpha</taxon>
        <taxon>Sphaerularioidea</taxon>
        <taxon>Anguinidae</taxon>
        <taxon>Anguininae</taxon>
        <taxon>Ditylenchus</taxon>
    </lineage>
</organism>
<dbReference type="Proteomes" id="UP001201812">
    <property type="component" value="Unassembled WGS sequence"/>
</dbReference>